<evidence type="ECO:0000256" key="5">
    <source>
        <dbReference type="ARBA" id="ARBA00023110"/>
    </source>
</evidence>
<evidence type="ECO:0000313" key="9">
    <source>
        <dbReference type="EMBL" id="QEL20840.1"/>
    </source>
</evidence>
<dbReference type="PANTHER" id="PTHR43811:SF23">
    <property type="entry name" value="FKBP-TYPE 22 KDA PEPTIDYL-PROLYL CIS-TRANS ISOMERASE"/>
    <property type="match status" value="1"/>
</dbReference>
<protein>
    <recommendedName>
        <fullName evidence="3 7">peptidylprolyl isomerase</fullName>
        <ecNumber evidence="3 7">5.2.1.8</ecNumber>
    </recommendedName>
</protein>
<evidence type="ECO:0000256" key="6">
    <source>
        <dbReference type="ARBA" id="ARBA00023235"/>
    </source>
</evidence>
<dbReference type="PANTHER" id="PTHR43811">
    <property type="entry name" value="FKBP-TYPE PEPTIDYL-PROLYL CIS-TRANS ISOMERASE FKPA"/>
    <property type="match status" value="1"/>
</dbReference>
<dbReference type="OrthoDB" id="227135at2"/>
<evidence type="ECO:0000256" key="3">
    <source>
        <dbReference type="ARBA" id="ARBA00013194"/>
    </source>
</evidence>
<dbReference type="InterPro" id="IPR028994">
    <property type="entry name" value="Integrin_alpha_N"/>
</dbReference>
<name>A0A5C1APB1_9BACT</name>
<dbReference type="GO" id="GO:0003755">
    <property type="term" value="F:peptidyl-prolyl cis-trans isomerase activity"/>
    <property type="evidence" value="ECO:0007669"/>
    <property type="project" value="UniProtKB-KW"/>
</dbReference>
<dbReference type="Proteomes" id="UP000324974">
    <property type="component" value="Chromosome"/>
</dbReference>
<evidence type="ECO:0000256" key="1">
    <source>
        <dbReference type="ARBA" id="ARBA00000971"/>
    </source>
</evidence>
<gene>
    <name evidence="9" type="ORF">PX52LOC_07960</name>
</gene>
<sequence>MKPRFRPSLTALEQRDTPAALFATSDQSGVVTAYSSDTWSQVFQVTPFSDVTGPVQVTTADVNADGTADVIVTPGRGGAPTVKVYNGTDGSLLTSYTVGDPSDTSGASVASAGTDASGNALLVTGAVDSGVGTVRIIKASDGTVVDKFVPFAGFTGSLSVATADLDKDGTSDIVVGAAYGGAPRVTVFSGANRDTLFDTFAFESTFTGGITVSVGDLNGDGAADVVVSAGNLGGPRVQSYDSTTWQVLQNFFAFDSTERNGVQASVGATTVGGTNSLIAMDGNTGAMAAFDPTTVTTITAPTFTGLPGSVAVTTTGPVAIAAGDAGMTDTLPDLTAADWQTLDSGVQIRDVTTGTGTAVTAASTVEVYYTGWLKDGTVFDSDRSPKAAVSFQLTGLIQGWQDGLIGMKAGGIRQMIIPSSLGYGSSATGSIPANSDLVFEVKLVSVS</sequence>
<keyword evidence="4" id="KW-0732">Signal</keyword>
<dbReference type="Gene3D" id="3.10.50.40">
    <property type="match status" value="1"/>
</dbReference>
<dbReference type="PROSITE" id="PS50059">
    <property type="entry name" value="FKBP_PPIASE"/>
    <property type="match status" value="1"/>
</dbReference>
<dbReference type="Pfam" id="PF00254">
    <property type="entry name" value="FKBP_C"/>
    <property type="match status" value="1"/>
</dbReference>
<evidence type="ECO:0000256" key="2">
    <source>
        <dbReference type="ARBA" id="ARBA00006577"/>
    </source>
</evidence>
<comment type="similarity">
    <text evidence="2">Belongs to the FKBP-type PPIase family.</text>
</comment>
<dbReference type="SUPFAM" id="SSF69318">
    <property type="entry name" value="Integrin alpha N-terminal domain"/>
    <property type="match status" value="1"/>
</dbReference>
<evidence type="ECO:0000256" key="4">
    <source>
        <dbReference type="ARBA" id="ARBA00022729"/>
    </source>
</evidence>
<dbReference type="EMBL" id="CP042425">
    <property type="protein sequence ID" value="QEL20840.1"/>
    <property type="molecule type" value="Genomic_DNA"/>
</dbReference>
<dbReference type="InterPro" id="IPR001179">
    <property type="entry name" value="PPIase_FKBP_dom"/>
</dbReference>
<dbReference type="EC" id="5.2.1.8" evidence="3 7"/>
<dbReference type="InterPro" id="IPR013517">
    <property type="entry name" value="FG-GAP"/>
</dbReference>
<dbReference type="KEGG" id="lrs:PX52LOC_07960"/>
<accession>A0A5C1APB1</accession>
<feature type="domain" description="PPIase FKBP-type" evidence="8">
    <location>
        <begin position="362"/>
        <end position="447"/>
    </location>
</feature>
<evidence type="ECO:0000259" key="8">
    <source>
        <dbReference type="PROSITE" id="PS50059"/>
    </source>
</evidence>
<dbReference type="InterPro" id="IPR046357">
    <property type="entry name" value="PPIase_dom_sf"/>
</dbReference>
<keyword evidence="10" id="KW-1185">Reference proteome</keyword>
<proteinExistence type="inferred from homology"/>
<dbReference type="Gene3D" id="2.130.10.130">
    <property type="entry name" value="Integrin alpha, N-terminal"/>
    <property type="match status" value="1"/>
</dbReference>
<dbReference type="SUPFAM" id="SSF54534">
    <property type="entry name" value="FKBP-like"/>
    <property type="match status" value="1"/>
</dbReference>
<reference evidence="10" key="1">
    <citation type="submission" date="2019-08" db="EMBL/GenBank/DDBJ databases">
        <title>Limnoglobus roseus gen. nov., sp. nov., a novel freshwater planctomycete with a giant genome from the family Gemmataceae.</title>
        <authorList>
            <person name="Kulichevskaya I.S."/>
            <person name="Naumoff D.G."/>
            <person name="Miroshnikov K."/>
            <person name="Ivanova A."/>
            <person name="Philippov D.A."/>
            <person name="Hakobyan A."/>
            <person name="Rijpstra I.C."/>
            <person name="Sinninghe Damste J.S."/>
            <person name="Liesack W."/>
            <person name="Dedysh S.N."/>
        </authorList>
    </citation>
    <scope>NUCLEOTIDE SEQUENCE [LARGE SCALE GENOMIC DNA]</scope>
    <source>
        <strain evidence="10">PX52</strain>
    </source>
</reference>
<keyword evidence="5 7" id="KW-0697">Rotamase</keyword>
<dbReference type="AlphaFoldDB" id="A0A5C1APB1"/>
<evidence type="ECO:0000313" key="10">
    <source>
        <dbReference type="Proteomes" id="UP000324974"/>
    </source>
</evidence>
<dbReference type="Pfam" id="PF13517">
    <property type="entry name" value="FG-GAP_3"/>
    <property type="match status" value="1"/>
</dbReference>
<comment type="catalytic activity">
    <reaction evidence="1 7">
        <text>[protein]-peptidylproline (omega=180) = [protein]-peptidylproline (omega=0)</text>
        <dbReference type="Rhea" id="RHEA:16237"/>
        <dbReference type="Rhea" id="RHEA-COMP:10747"/>
        <dbReference type="Rhea" id="RHEA-COMP:10748"/>
        <dbReference type="ChEBI" id="CHEBI:83833"/>
        <dbReference type="ChEBI" id="CHEBI:83834"/>
        <dbReference type="EC" id="5.2.1.8"/>
    </reaction>
</comment>
<dbReference type="RefSeq" id="WP_149115094.1">
    <property type="nucleotide sequence ID" value="NZ_CP042425.1"/>
</dbReference>
<keyword evidence="6 7" id="KW-0413">Isomerase</keyword>
<organism evidence="9 10">
    <name type="scientific">Limnoglobus roseus</name>
    <dbReference type="NCBI Taxonomy" id="2598579"/>
    <lineage>
        <taxon>Bacteria</taxon>
        <taxon>Pseudomonadati</taxon>
        <taxon>Planctomycetota</taxon>
        <taxon>Planctomycetia</taxon>
        <taxon>Gemmatales</taxon>
        <taxon>Gemmataceae</taxon>
        <taxon>Limnoglobus</taxon>
    </lineage>
</organism>
<evidence type="ECO:0000256" key="7">
    <source>
        <dbReference type="PROSITE-ProRule" id="PRU00277"/>
    </source>
</evidence>